<dbReference type="AlphaFoldDB" id="C9ZQ94"/>
<evidence type="ECO:0000313" key="2">
    <source>
        <dbReference type="Proteomes" id="UP000002316"/>
    </source>
</evidence>
<accession>C9ZQ94</accession>
<dbReference type="Proteomes" id="UP000002316">
    <property type="component" value="Chromosome 6"/>
</dbReference>
<dbReference type="GeneID" id="23862175"/>
<reference evidence="2" key="1">
    <citation type="journal article" date="2010" name="PLoS Negl. Trop. Dis.">
        <title>The genome sequence of Trypanosoma brucei gambiense, causative agent of chronic human african trypanosomiasis.</title>
        <authorList>
            <person name="Jackson A.P."/>
            <person name="Sanders M."/>
            <person name="Berry A."/>
            <person name="McQuillan J."/>
            <person name="Aslett M.A."/>
            <person name="Quail M.A."/>
            <person name="Chukualim B."/>
            <person name="Capewell P."/>
            <person name="MacLeod A."/>
            <person name="Melville S.E."/>
            <person name="Gibson W."/>
            <person name="Barry J.D."/>
            <person name="Berriman M."/>
            <person name="Hertz-Fowler C."/>
        </authorList>
    </citation>
    <scope>NUCLEOTIDE SEQUENCE [LARGE SCALE GENOMIC DNA]</scope>
    <source>
        <strain evidence="2">MHOM/CI/86/DAL972</strain>
    </source>
</reference>
<proteinExistence type="predicted"/>
<name>C9ZQ94_TRYB9</name>
<organism evidence="1 2">
    <name type="scientific">Trypanosoma brucei gambiense (strain MHOM/CI/86/DAL972)</name>
    <dbReference type="NCBI Taxonomy" id="679716"/>
    <lineage>
        <taxon>Eukaryota</taxon>
        <taxon>Discoba</taxon>
        <taxon>Euglenozoa</taxon>
        <taxon>Kinetoplastea</taxon>
        <taxon>Metakinetoplastina</taxon>
        <taxon>Trypanosomatida</taxon>
        <taxon>Trypanosomatidae</taxon>
        <taxon>Trypanosoma</taxon>
    </lineage>
</organism>
<evidence type="ECO:0000313" key="1">
    <source>
        <dbReference type="EMBL" id="CBH11574.1"/>
    </source>
</evidence>
<protein>
    <submittedName>
        <fullName evidence="1">Uncharacterized protein</fullName>
    </submittedName>
</protein>
<dbReference type="EMBL" id="FN554969">
    <property type="protein sequence ID" value="CBH11574.1"/>
    <property type="molecule type" value="Genomic_DNA"/>
</dbReference>
<dbReference type="KEGG" id="tbg:TbgDal_VI540"/>
<dbReference type="RefSeq" id="XP_011773859.1">
    <property type="nucleotide sequence ID" value="XM_011775557.1"/>
</dbReference>
<gene>
    <name evidence="1" type="ORF">TbgDal_VI540</name>
</gene>
<sequence>MAVVTKLRSNTYVCVRVCVWECGRYFLKKSSSHPPFSHFHHSSSFPRRLCGTVLCYAIQIHMRNHLLIPLRKHPSIAFKSSSVCCPRGNGRSLHAGGTFHAPKCIIVRSIDS</sequence>